<keyword evidence="3" id="KW-1185">Reference proteome</keyword>
<evidence type="ECO:0000313" key="3">
    <source>
        <dbReference type="Proteomes" id="UP000054928"/>
    </source>
</evidence>
<evidence type="ECO:0008006" key="4">
    <source>
        <dbReference type="Google" id="ProtNLM"/>
    </source>
</evidence>
<sequence>MRFSSMRLLFAVMRLPVLKPRLLPCELVAINMKNAHLGYHTQSSSPGASPYPSHMYAEAHPALDKSYPSTPTDLGRAALHYQYRRVSYHVHHSEWFRYEQNSLDQVVALATKSTN</sequence>
<reference evidence="3" key="1">
    <citation type="submission" date="2014-09" db="EMBL/GenBank/DDBJ databases">
        <authorList>
            <person name="Sharma Rahul"/>
            <person name="Thines Marco"/>
        </authorList>
    </citation>
    <scope>NUCLEOTIDE SEQUENCE [LARGE SCALE GENOMIC DNA]</scope>
</reference>
<dbReference type="Proteomes" id="UP000054928">
    <property type="component" value="Unassembled WGS sequence"/>
</dbReference>
<dbReference type="AlphaFoldDB" id="A0A0P1AL68"/>
<dbReference type="EMBL" id="CCYD01000610">
    <property type="protein sequence ID" value="CEG41829.1"/>
    <property type="molecule type" value="Genomic_DNA"/>
</dbReference>
<dbReference type="RefSeq" id="XP_024578198.1">
    <property type="nucleotide sequence ID" value="XM_024727641.1"/>
</dbReference>
<feature type="chain" id="PRO_5006058742" description="RxLR-like protein" evidence="1">
    <location>
        <begin position="21"/>
        <end position="115"/>
    </location>
</feature>
<organism evidence="2 3">
    <name type="scientific">Plasmopara halstedii</name>
    <name type="common">Downy mildew of sunflower</name>
    <dbReference type="NCBI Taxonomy" id="4781"/>
    <lineage>
        <taxon>Eukaryota</taxon>
        <taxon>Sar</taxon>
        <taxon>Stramenopiles</taxon>
        <taxon>Oomycota</taxon>
        <taxon>Peronosporomycetes</taxon>
        <taxon>Peronosporales</taxon>
        <taxon>Peronosporaceae</taxon>
        <taxon>Plasmopara</taxon>
    </lineage>
</organism>
<name>A0A0P1AL68_PLAHL</name>
<proteinExistence type="predicted"/>
<evidence type="ECO:0000256" key="1">
    <source>
        <dbReference type="SAM" id="SignalP"/>
    </source>
</evidence>
<accession>A0A0P1AL68</accession>
<dbReference type="GeneID" id="36407202"/>
<keyword evidence="1" id="KW-0732">Signal</keyword>
<feature type="signal peptide" evidence="1">
    <location>
        <begin position="1"/>
        <end position="20"/>
    </location>
</feature>
<protein>
    <recommendedName>
        <fullName evidence="4">RxLR-like protein</fullName>
    </recommendedName>
</protein>
<evidence type="ECO:0000313" key="2">
    <source>
        <dbReference type="EMBL" id="CEG41829.1"/>
    </source>
</evidence>